<proteinExistence type="predicted"/>
<name>A0A177E0E4_ALTAL</name>
<reference evidence="1 2" key="1">
    <citation type="submission" date="2016-05" db="EMBL/GenBank/DDBJ databases">
        <title>Comparative analysis of secretome profiles of manganese(II)-oxidizing ascomycete fungi.</title>
        <authorList>
            <consortium name="DOE Joint Genome Institute"/>
            <person name="Zeiner C.A."/>
            <person name="Purvine S.O."/>
            <person name="Zink E.M."/>
            <person name="Wu S."/>
            <person name="Pasa-Tolic L."/>
            <person name="Chaput D.L."/>
            <person name="Haridas S."/>
            <person name="Grigoriev I.V."/>
            <person name="Santelli C.M."/>
            <person name="Hansel C.M."/>
        </authorList>
    </citation>
    <scope>NUCLEOTIDE SEQUENCE [LARGE SCALE GENOMIC DNA]</scope>
    <source>
        <strain evidence="1 2">SRC1lrK2f</strain>
    </source>
</reference>
<dbReference type="EMBL" id="KV441470">
    <property type="protein sequence ID" value="OAG25445.1"/>
    <property type="molecule type" value="Genomic_DNA"/>
</dbReference>
<gene>
    <name evidence="1" type="ORF">CC77DRAFT_322813</name>
</gene>
<dbReference type="RefSeq" id="XP_018390866.1">
    <property type="nucleotide sequence ID" value="XM_018531255.1"/>
</dbReference>
<accession>A0A177E0E4</accession>
<dbReference type="AlphaFoldDB" id="A0A177E0E4"/>
<sequence>MTVIVHGSLTGERPLVVSFHLHSLILDPRMLLSDCTVPDGCASERVTARSAAQPRLFLMGAFSPSASTPTISASLVSYGVSGTDCTLLTLNLNIHESHSQVKFHYQFRVTHITLVCWADICCDKFFRSRRTIAFTSDKLTGYTPRLTLCPTGRRHIRYPKIRGRVIGGARPDRCVTIM</sequence>
<keyword evidence="2" id="KW-1185">Reference proteome</keyword>
<evidence type="ECO:0000313" key="1">
    <source>
        <dbReference type="EMBL" id="OAG25445.1"/>
    </source>
</evidence>
<dbReference type="VEuPathDB" id="FungiDB:CC77DRAFT_322813"/>
<dbReference type="Proteomes" id="UP000077248">
    <property type="component" value="Unassembled WGS sequence"/>
</dbReference>
<protein>
    <submittedName>
        <fullName evidence="1">Uncharacterized protein</fullName>
    </submittedName>
</protein>
<dbReference type="GeneID" id="29116849"/>
<evidence type="ECO:0000313" key="2">
    <source>
        <dbReference type="Proteomes" id="UP000077248"/>
    </source>
</evidence>
<organism evidence="1 2">
    <name type="scientific">Alternaria alternata</name>
    <name type="common">Alternaria rot fungus</name>
    <name type="synonym">Torula alternata</name>
    <dbReference type="NCBI Taxonomy" id="5599"/>
    <lineage>
        <taxon>Eukaryota</taxon>
        <taxon>Fungi</taxon>
        <taxon>Dikarya</taxon>
        <taxon>Ascomycota</taxon>
        <taxon>Pezizomycotina</taxon>
        <taxon>Dothideomycetes</taxon>
        <taxon>Pleosporomycetidae</taxon>
        <taxon>Pleosporales</taxon>
        <taxon>Pleosporineae</taxon>
        <taxon>Pleosporaceae</taxon>
        <taxon>Alternaria</taxon>
        <taxon>Alternaria sect. Alternaria</taxon>
        <taxon>Alternaria alternata complex</taxon>
    </lineage>
</organism>
<dbReference type="KEGG" id="aalt:CC77DRAFT_322813"/>